<dbReference type="Proteomes" id="UP001528850">
    <property type="component" value="Unassembled WGS sequence"/>
</dbReference>
<keyword evidence="1" id="KW-0812">Transmembrane</keyword>
<dbReference type="EMBL" id="JARJJS010000002">
    <property type="protein sequence ID" value="MDF4025650.1"/>
    <property type="molecule type" value="Genomic_DNA"/>
</dbReference>
<proteinExistence type="predicted"/>
<gene>
    <name evidence="2" type="ORF">P3W24_11805</name>
</gene>
<evidence type="ECO:0000313" key="3">
    <source>
        <dbReference type="Proteomes" id="UP001528850"/>
    </source>
</evidence>
<keyword evidence="3" id="KW-1185">Reference proteome</keyword>
<evidence type="ECO:0000256" key="1">
    <source>
        <dbReference type="SAM" id="Phobius"/>
    </source>
</evidence>
<comment type="caution">
    <text evidence="2">The sequence shown here is derived from an EMBL/GenBank/DDBJ whole genome shotgun (WGS) entry which is preliminary data.</text>
</comment>
<evidence type="ECO:0000313" key="2">
    <source>
        <dbReference type="EMBL" id="MDF4025650.1"/>
    </source>
</evidence>
<accession>A0ABT6BC01</accession>
<sequence length="62" mass="6692">MNRPTMMMMILPAAMVPVAVLVLRQLHVHDGLAGLTVGVLIGLSLVGGLSHRQRKRYCRVGG</sequence>
<feature type="transmembrane region" description="Helical" evidence="1">
    <location>
        <begin position="7"/>
        <end position="26"/>
    </location>
</feature>
<feature type="transmembrane region" description="Helical" evidence="1">
    <location>
        <begin position="32"/>
        <end position="49"/>
    </location>
</feature>
<keyword evidence="1" id="KW-0472">Membrane</keyword>
<keyword evidence="1" id="KW-1133">Transmembrane helix</keyword>
<organism evidence="2 3">
    <name type="scientific">Luteibacter sahnii</name>
    <dbReference type="NCBI Taxonomy" id="3021977"/>
    <lineage>
        <taxon>Bacteria</taxon>
        <taxon>Pseudomonadati</taxon>
        <taxon>Pseudomonadota</taxon>
        <taxon>Gammaproteobacteria</taxon>
        <taxon>Lysobacterales</taxon>
        <taxon>Rhodanobacteraceae</taxon>
        <taxon>Luteibacter</taxon>
    </lineage>
</organism>
<name>A0ABT6BC01_9GAMM</name>
<protein>
    <submittedName>
        <fullName evidence="2">Uncharacterized protein</fullName>
    </submittedName>
</protein>
<reference evidence="2 3" key="1">
    <citation type="journal article" date="2024" name="Curr. Microbiol.">
        <title>Luteibacter sahnii sp. nov., A Novel Yellow-Colored Xanthomonadin Pigment Producing Probiotic Bacterium from Healthy Rice Seed Microbiome.</title>
        <authorList>
            <person name="Jaiswal G."/>
            <person name="Rana R."/>
            <person name="Nayak P.K."/>
            <person name="Chouhan R."/>
            <person name="Gandhi S.G."/>
            <person name="Patel H.K."/>
            <person name="Patil P.B."/>
        </authorList>
    </citation>
    <scope>NUCLEOTIDE SEQUENCE [LARGE SCALE GENOMIC DNA]</scope>
    <source>
        <strain evidence="2 3">PPL201</strain>
    </source>
</reference>